<evidence type="ECO:0000256" key="2">
    <source>
        <dbReference type="SAM" id="Phobius"/>
    </source>
</evidence>
<comment type="caution">
    <text evidence="3">The sequence shown here is derived from an EMBL/GenBank/DDBJ whole genome shotgun (WGS) entry which is preliminary data.</text>
</comment>
<feature type="transmembrane region" description="Helical" evidence="2">
    <location>
        <begin position="195"/>
        <end position="217"/>
    </location>
</feature>
<keyword evidence="4" id="KW-1185">Reference proteome</keyword>
<feature type="transmembrane region" description="Helical" evidence="2">
    <location>
        <begin position="248"/>
        <end position="270"/>
    </location>
</feature>
<feature type="transmembrane region" description="Helical" evidence="2">
    <location>
        <begin position="291"/>
        <end position="309"/>
    </location>
</feature>
<feature type="compositionally biased region" description="Basic and acidic residues" evidence="1">
    <location>
        <begin position="334"/>
        <end position="348"/>
    </location>
</feature>
<dbReference type="RefSeq" id="WP_159764493.1">
    <property type="nucleotide sequence ID" value="NZ_WUUT01000004.1"/>
</dbReference>
<feature type="region of interest" description="Disordered" evidence="1">
    <location>
        <begin position="334"/>
        <end position="366"/>
    </location>
</feature>
<accession>A0A6B0TBV6</accession>
<sequence length="366" mass="40179">MNTYAYGAALAAAILIAASFTGLAAADTHQEQPEPPEEEEEDGSGISLDPIVGPLEDLVGLLSDWQGKLVEILKSIFYQPFRDLVQALVRYVYDAVTTTPSVQHSSAVQEVHQQVLYISYLLATVVFMAAGLLYMTGPILGFSFAEVRMMLPRVIIALVFGAFSLPLLELVVELINALNTAFAPTGMEVSIRELFGLGSGLILAVVVKATALLALVVLFILRAVYILFVAAISPLLALMWSIPRVKRYANTFIAGWFAALIFAPLDLLVLRFSLALMRGDGATVLQTAANWLLGIASLVLLLLVPFQVWSASQAAVGQGYRVSRTVKKRVGGIRERVGGKDRREASERRRNRGRRRHPRERRSEWK</sequence>
<name>A0A6B0TBV6_9EURY</name>
<evidence type="ECO:0000313" key="4">
    <source>
        <dbReference type="Proteomes" id="UP000466535"/>
    </source>
</evidence>
<protein>
    <submittedName>
        <fullName evidence="3">Uncharacterized protein</fullName>
    </submittedName>
</protein>
<evidence type="ECO:0000313" key="3">
    <source>
        <dbReference type="EMBL" id="MXR52380.1"/>
    </source>
</evidence>
<keyword evidence="2" id="KW-1133">Transmembrane helix</keyword>
<feature type="region of interest" description="Disordered" evidence="1">
    <location>
        <begin position="26"/>
        <end position="46"/>
    </location>
</feature>
<dbReference type="InterPro" id="IPR045782">
    <property type="entry name" value="TrbL_3"/>
</dbReference>
<keyword evidence="2" id="KW-0472">Membrane</keyword>
<gene>
    <name evidence="3" type="ORF">GRX03_12295</name>
</gene>
<dbReference type="Pfam" id="PF19590">
    <property type="entry name" value="TrbL_3"/>
    <property type="match status" value="1"/>
</dbReference>
<dbReference type="AlphaFoldDB" id="A0A6B0TBV6"/>
<evidence type="ECO:0000256" key="1">
    <source>
        <dbReference type="SAM" id="MobiDB-lite"/>
    </source>
</evidence>
<feature type="transmembrane region" description="Helical" evidence="2">
    <location>
        <begin position="224"/>
        <end position="242"/>
    </location>
</feature>
<feature type="compositionally biased region" description="Acidic residues" evidence="1">
    <location>
        <begin position="34"/>
        <end position="43"/>
    </location>
</feature>
<keyword evidence="2" id="KW-0812">Transmembrane</keyword>
<proteinExistence type="predicted"/>
<feature type="transmembrane region" description="Helical" evidence="2">
    <location>
        <begin position="154"/>
        <end position="175"/>
    </location>
</feature>
<feature type="compositionally biased region" description="Basic residues" evidence="1">
    <location>
        <begin position="349"/>
        <end position="360"/>
    </location>
</feature>
<organism evidence="3 4">
    <name type="scientific">Halovenus carboxidivorans</name>
    <dbReference type="NCBI Taxonomy" id="2692199"/>
    <lineage>
        <taxon>Archaea</taxon>
        <taxon>Methanobacteriati</taxon>
        <taxon>Methanobacteriota</taxon>
        <taxon>Stenosarchaea group</taxon>
        <taxon>Halobacteria</taxon>
        <taxon>Halobacteriales</taxon>
        <taxon>Haloarculaceae</taxon>
        <taxon>Halovenus</taxon>
    </lineage>
</organism>
<dbReference type="Proteomes" id="UP000466535">
    <property type="component" value="Unassembled WGS sequence"/>
</dbReference>
<reference evidence="3 4" key="1">
    <citation type="submission" date="2019-12" db="EMBL/GenBank/DDBJ databases">
        <title>Isolation and characterization of three novel carbon monoxide-oxidizing members of Halobacteria from salione crusts and soils.</title>
        <authorList>
            <person name="Myers M.R."/>
            <person name="King G.M."/>
        </authorList>
    </citation>
    <scope>NUCLEOTIDE SEQUENCE [LARGE SCALE GENOMIC DNA]</scope>
    <source>
        <strain evidence="3 4">WSH3</strain>
    </source>
</reference>
<dbReference type="OrthoDB" id="351267at2157"/>
<dbReference type="EMBL" id="WUUT01000004">
    <property type="protein sequence ID" value="MXR52380.1"/>
    <property type="molecule type" value="Genomic_DNA"/>
</dbReference>
<feature type="transmembrane region" description="Helical" evidence="2">
    <location>
        <begin position="117"/>
        <end position="142"/>
    </location>
</feature>